<dbReference type="Proteomes" id="UP000828390">
    <property type="component" value="Unassembled WGS sequence"/>
</dbReference>
<gene>
    <name evidence="1" type="ORF">DPMN_068700</name>
</gene>
<reference evidence="1" key="1">
    <citation type="journal article" date="2019" name="bioRxiv">
        <title>The Genome of the Zebra Mussel, Dreissena polymorpha: A Resource for Invasive Species Research.</title>
        <authorList>
            <person name="McCartney M.A."/>
            <person name="Auch B."/>
            <person name="Kono T."/>
            <person name="Mallez S."/>
            <person name="Zhang Y."/>
            <person name="Obille A."/>
            <person name="Becker A."/>
            <person name="Abrahante J.E."/>
            <person name="Garbe J."/>
            <person name="Badalamenti J.P."/>
            <person name="Herman A."/>
            <person name="Mangelson H."/>
            <person name="Liachko I."/>
            <person name="Sullivan S."/>
            <person name="Sone E.D."/>
            <person name="Koren S."/>
            <person name="Silverstein K.A.T."/>
            <person name="Beckman K.B."/>
            <person name="Gohl D.M."/>
        </authorList>
    </citation>
    <scope>NUCLEOTIDE SEQUENCE</scope>
    <source>
        <strain evidence="1">Duluth1</strain>
        <tissue evidence="1">Whole animal</tissue>
    </source>
</reference>
<name>A0A9D3YXP2_DREPO</name>
<protein>
    <submittedName>
        <fullName evidence="1">Uncharacterized protein</fullName>
    </submittedName>
</protein>
<accession>A0A9D3YXP2</accession>
<evidence type="ECO:0000313" key="2">
    <source>
        <dbReference type="Proteomes" id="UP000828390"/>
    </source>
</evidence>
<comment type="caution">
    <text evidence="1">The sequence shown here is derived from an EMBL/GenBank/DDBJ whole genome shotgun (WGS) entry which is preliminary data.</text>
</comment>
<evidence type="ECO:0000313" key="1">
    <source>
        <dbReference type="EMBL" id="KAH3709238.1"/>
    </source>
</evidence>
<organism evidence="1 2">
    <name type="scientific">Dreissena polymorpha</name>
    <name type="common">Zebra mussel</name>
    <name type="synonym">Mytilus polymorpha</name>
    <dbReference type="NCBI Taxonomy" id="45954"/>
    <lineage>
        <taxon>Eukaryota</taxon>
        <taxon>Metazoa</taxon>
        <taxon>Spiralia</taxon>
        <taxon>Lophotrochozoa</taxon>
        <taxon>Mollusca</taxon>
        <taxon>Bivalvia</taxon>
        <taxon>Autobranchia</taxon>
        <taxon>Heteroconchia</taxon>
        <taxon>Euheterodonta</taxon>
        <taxon>Imparidentia</taxon>
        <taxon>Neoheterodontei</taxon>
        <taxon>Myida</taxon>
        <taxon>Dreissenoidea</taxon>
        <taxon>Dreissenidae</taxon>
        <taxon>Dreissena</taxon>
    </lineage>
</organism>
<keyword evidence="2" id="KW-1185">Reference proteome</keyword>
<sequence>MAAFDNFDHEEAVLSGIGGSHDTVLFQEKPSITKKKPNISETTVLQDNFECQEILEYTQPLKRPLLQTTYSNCMEYQDA</sequence>
<proteinExistence type="predicted"/>
<dbReference type="AlphaFoldDB" id="A0A9D3YXP2"/>
<reference evidence="1" key="2">
    <citation type="submission" date="2020-11" db="EMBL/GenBank/DDBJ databases">
        <authorList>
            <person name="McCartney M.A."/>
            <person name="Auch B."/>
            <person name="Kono T."/>
            <person name="Mallez S."/>
            <person name="Becker A."/>
            <person name="Gohl D.M."/>
            <person name="Silverstein K.A.T."/>
            <person name="Koren S."/>
            <person name="Bechman K.B."/>
            <person name="Herman A."/>
            <person name="Abrahante J.E."/>
            <person name="Garbe J."/>
        </authorList>
    </citation>
    <scope>NUCLEOTIDE SEQUENCE</scope>
    <source>
        <strain evidence="1">Duluth1</strain>
        <tissue evidence="1">Whole animal</tissue>
    </source>
</reference>
<dbReference type="EMBL" id="JAIWYP010000014">
    <property type="protein sequence ID" value="KAH3709238.1"/>
    <property type="molecule type" value="Genomic_DNA"/>
</dbReference>